<feature type="compositionally biased region" description="Basic and acidic residues" evidence="1">
    <location>
        <begin position="72"/>
        <end position="86"/>
    </location>
</feature>
<sequence length="86" mass="9146">CLVHLPSHCLSYSIHNNAGYCGTANDSFQWSPGVGPNAASPSPKKRAVSSRQIQTLPQKKKCKAATGNRAKSGLEAKTGDLDRHSL</sequence>
<dbReference type="Proteomes" id="UP000241690">
    <property type="component" value="Unassembled WGS sequence"/>
</dbReference>
<accession>A0A2T4AM93</accession>
<dbReference type="GeneID" id="36628908"/>
<gene>
    <name evidence="2" type="ORF">M431DRAFT_517628</name>
</gene>
<organism evidence="2 3">
    <name type="scientific">Trichoderma harzianum CBS 226.95</name>
    <dbReference type="NCBI Taxonomy" id="983964"/>
    <lineage>
        <taxon>Eukaryota</taxon>
        <taxon>Fungi</taxon>
        <taxon>Dikarya</taxon>
        <taxon>Ascomycota</taxon>
        <taxon>Pezizomycotina</taxon>
        <taxon>Sordariomycetes</taxon>
        <taxon>Hypocreomycetidae</taxon>
        <taxon>Hypocreales</taxon>
        <taxon>Hypocreaceae</taxon>
        <taxon>Trichoderma</taxon>
    </lineage>
</organism>
<keyword evidence="3" id="KW-1185">Reference proteome</keyword>
<reference evidence="2 3" key="1">
    <citation type="submission" date="2016-07" db="EMBL/GenBank/DDBJ databases">
        <title>Multiple horizontal gene transfer events from other fungi enriched the ability of initially mycotrophic Trichoderma (Ascomycota) to feed on dead plant biomass.</title>
        <authorList>
            <consortium name="DOE Joint Genome Institute"/>
            <person name="Aerts A."/>
            <person name="Atanasova L."/>
            <person name="Chenthamara K."/>
            <person name="Zhang J."/>
            <person name="Grujic M."/>
            <person name="Henrissat B."/>
            <person name="Kuo A."/>
            <person name="Salamov A."/>
            <person name="Lipzen A."/>
            <person name="Labutti K."/>
            <person name="Barry K."/>
            <person name="Miao Y."/>
            <person name="Rahimi M.J."/>
            <person name="Shen Q."/>
            <person name="Grigoriev I.V."/>
            <person name="Kubicek C.P."/>
            <person name="Druzhinina I.S."/>
        </authorList>
    </citation>
    <scope>NUCLEOTIDE SEQUENCE [LARGE SCALE GENOMIC DNA]</scope>
    <source>
        <strain evidence="2 3">CBS 226.95</strain>
    </source>
</reference>
<evidence type="ECO:0000313" key="3">
    <source>
        <dbReference type="Proteomes" id="UP000241690"/>
    </source>
</evidence>
<name>A0A2T4AM93_TRIHA</name>
<dbReference type="AlphaFoldDB" id="A0A2T4AM93"/>
<evidence type="ECO:0000256" key="1">
    <source>
        <dbReference type="SAM" id="MobiDB-lite"/>
    </source>
</evidence>
<evidence type="ECO:0000313" key="2">
    <source>
        <dbReference type="EMBL" id="PTB58018.1"/>
    </source>
</evidence>
<feature type="non-terminal residue" evidence="2">
    <location>
        <position position="1"/>
    </location>
</feature>
<protein>
    <submittedName>
        <fullName evidence="2">Uncharacterized protein</fullName>
    </submittedName>
</protein>
<dbReference type="EMBL" id="KZ679677">
    <property type="protein sequence ID" value="PTB58018.1"/>
    <property type="molecule type" value="Genomic_DNA"/>
</dbReference>
<dbReference type="RefSeq" id="XP_024777695.1">
    <property type="nucleotide sequence ID" value="XM_024920339.1"/>
</dbReference>
<proteinExistence type="predicted"/>
<feature type="region of interest" description="Disordered" evidence="1">
    <location>
        <begin position="32"/>
        <end position="86"/>
    </location>
</feature>